<name>A0A225EAZ9_9BACT</name>
<dbReference type="EMBL" id="NIDE01000001">
    <property type="protein sequence ID" value="OWK46559.1"/>
    <property type="molecule type" value="Genomic_DNA"/>
</dbReference>
<comment type="caution">
    <text evidence="2">The sequence shown here is derived from an EMBL/GenBank/DDBJ whole genome shotgun (WGS) entry which is preliminary data.</text>
</comment>
<proteinExistence type="predicted"/>
<evidence type="ECO:0000313" key="2">
    <source>
        <dbReference type="EMBL" id="OWK46559.1"/>
    </source>
</evidence>
<dbReference type="SUPFAM" id="SSF82693">
    <property type="entry name" value="Multidrug efflux transporter AcrB pore domain, PN1, PN2, PC1 and PC2 subdomains"/>
    <property type="match status" value="2"/>
</dbReference>
<gene>
    <name evidence="2" type="ORF">FRUB_00258</name>
</gene>
<organism evidence="2 3">
    <name type="scientific">Fimbriiglobus ruber</name>
    <dbReference type="NCBI Taxonomy" id="1908690"/>
    <lineage>
        <taxon>Bacteria</taxon>
        <taxon>Pseudomonadati</taxon>
        <taxon>Planctomycetota</taxon>
        <taxon>Planctomycetia</taxon>
        <taxon>Gemmatales</taxon>
        <taxon>Gemmataceae</taxon>
        <taxon>Fimbriiglobus</taxon>
    </lineage>
</organism>
<dbReference type="GO" id="GO:0005886">
    <property type="term" value="C:plasma membrane"/>
    <property type="evidence" value="ECO:0007669"/>
    <property type="project" value="TreeGrafter"/>
</dbReference>
<feature type="transmembrane region" description="Helical" evidence="1">
    <location>
        <begin position="528"/>
        <end position="553"/>
    </location>
</feature>
<dbReference type="Proteomes" id="UP000214646">
    <property type="component" value="Unassembled WGS sequence"/>
</dbReference>
<dbReference type="Gene3D" id="1.20.1640.10">
    <property type="entry name" value="Multidrug efflux transporter AcrB transmembrane domain"/>
    <property type="match status" value="3"/>
</dbReference>
<feature type="transmembrane region" description="Helical" evidence="1">
    <location>
        <begin position="383"/>
        <end position="399"/>
    </location>
</feature>
<feature type="transmembrane region" description="Helical" evidence="1">
    <location>
        <begin position="957"/>
        <end position="976"/>
    </location>
</feature>
<dbReference type="Gene3D" id="3.30.70.1320">
    <property type="entry name" value="Multidrug efflux transporter AcrB pore domain like"/>
    <property type="match status" value="1"/>
</dbReference>
<dbReference type="Pfam" id="PF00873">
    <property type="entry name" value="ACR_tran"/>
    <property type="match status" value="3"/>
</dbReference>
<dbReference type="OrthoDB" id="9757876at2"/>
<feature type="transmembrane region" description="Helical" evidence="1">
    <location>
        <begin position="1009"/>
        <end position="1032"/>
    </location>
</feature>
<reference evidence="3" key="1">
    <citation type="submission" date="2017-06" db="EMBL/GenBank/DDBJ databases">
        <title>Genome analysis of Fimbriiglobus ruber SP5, the first member of the order Planctomycetales with confirmed chitinolytic capability.</title>
        <authorList>
            <person name="Ravin N.V."/>
            <person name="Rakitin A.L."/>
            <person name="Ivanova A.A."/>
            <person name="Beletsky A.V."/>
            <person name="Kulichevskaya I.S."/>
            <person name="Mardanov A.V."/>
            <person name="Dedysh S.N."/>
        </authorList>
    </citation>
    <scope>NUCLEOTIDE SEQUENCE [LARGE SCALE GENOMIC DNA]</scope>
    <source>
        <strain evidence="3">SP5</strain>
    </source>
</reference>
<feature type="transmembrane region" description="Helical" evidence="1">
    <location>
        <begin position="1058"/>
        <end position="1077"/>
    </location>
</feature>
<dbReference type="AlphaFoldDB" id="A0A225EAZ9"/>
<keyword evidence="1" id="KW-0472">Membrane</keyword>
<protein>
    <submittedName>
        <fullName evidence="2">Cobalt-zinc-cadmium resistance protein CzcA / Cation efflux system protein CusA</fullName>
    </submittedName>
</protein>
<feature type="transmembrane region" description="Helical" evidence="1">
    <location>
        <begin position="1089"/>
        <end position="1112"/>
    </location>
</feature>
<dbReference type="PANTHER" id="PTHR32063">
    <property type="match status" value="1"/>
</dbReference>
<evidence type="ECO:0000256" key="1">
    <source>
        <dbReference type="SAM" id="Phobius"/>
    </source>
</evidence>
<feature type="transmembrane region" description="Helical" evidence="1">
    <location>
        <begin position="358"/>
        <end position="377"/>
    </location>
</feature>
<dbReference type="SUPFAM" id="SSF82714">
    <property type="entry name" value="Multidrug efflux transporter AcrB TolC docking domain, DN and DC subdomains"/>
    <property type="match status" value="2"/>
</dbReference>
<sequence length="1147" mass="122604">MNPIVFAMRRPYAVMVGVVAVVVGSVLAMTRTKVDVFPSLNQPVVYVCQPYGGMTPQQMEGLLTSYYEFHFLYVGGIHHIESKNIQGMTLLKLYFHPGTDMAQGMAETVAAVNRARYMMPPGTVPPFITRLDTGSAGVGYLVLSSDTKSIKDIQDTATLKVRPMFASVPGMSSPPAFGGNQRAIVITADPDKLRAQNITGEQLTEAVMQGNAVTPSGNMRIGDELFVVSSNAMVGADPRTELGAVPVKLGDQPVFLRDVATIEDGSDITAGYSLVNGRRSVYILVTKRSDASTVSVVNELKKALPRMREAAAGVDVEFAFDQSPLVTNAMWGVGTEGAIGAVLTGLMVLIFLHDWRTVVVVVLNIPLALLASVFALWASGQTINLMSLGGLALAVGILVDEATVEVENIHTQLERNDNVARAVRRGNQETAVPRLLAMLCVLAVFIPSFFMQGAARELFVPLSLAVGYAMVASYLLSSTFVPVLCVWLIRPHAHHDTAHKTAPRPALFTKFQRAYEQVLGRLLAARSLVAVVYFVAAAGLLAGLATVIGTSVFPATDQGQFQLRMRAPTGTRIERTEELGREAIRLIEAEAGPGNVAMSVGYVGMFPTNYPIQAVHQWTSGPEEMILKVALKAESGIRVEEFKSRLRGVLPTALRDWLKTRWRAEGVSPAELDVRAAGLRLSFEPGDLINEVMSFGSPSPVDVQVSGPKHEANMHVARRIFDKMNEVPELRDLQIAQSLEYPTVDVVIDRERAATLGLTAKTVGTAMIPATASSRYMNPIYWRDPASGQAYIVQVQMPPARMDSPAEIGMIPVRGGRQRTEPSAGDTGMMAHAGAGGGAVLLRDVATVRRADPTPGEIDRYNMRRLIGITANIGTTDLGKVGRGVRRAIAAATREEIEAHYSTQAKKLRADDPGTPAAIQKLENQKLADLAAGKLPGGILVDVRGQIESLDVVMRNLMVGLAIAILAIFLLLTAYFQSIRLAIVSVAAVPATLCGVAVALAATGTTLNLQSFMGAIMAVGVAVANAILLVTFAERSRIQHGHAVRAAADGGVSRLRPILMTSAAMAAGMIPMALGLSEGGDQTAPLGRAVLGGVVFSTFATLFALPTIFAVVQRRASVASASLDPDDAESTRYDVDAVRLFNDQSSN</sequence>
<keyword evidence="3" id="KW-1185">Reference proteome</keyword>
<dbReference type="Gene3D" id="3.30.2090.10">
    <property type="entry name" value="Multidrug efflux transporter AcrB TolC docking domain, DN and DC subdomains"/>
    <property type="match status" value="2"/>
</dbReference>
<feature type="transmembrane region" description="Helical" evidence="1">
    <location>
        <begin position="983"/>
        <end position="1003"/>
    </location>
</feature>
<feature type="transmembrane region" description="Helical" evidence="1">
    <location>
        <begin position="329"/>
        <end position="351"/>
    </location>
</feature>
<feature type="transmembrane region" description="Helical" evidence="1">
    <location>
        <begin position="462"/>
        <end position="489"/>
    </location>
</feature>
<dbReference type="GO" id="GO:0042910">
    <property type="term" value="F:xenobiotic transmembrane transporter activity"/>
    <property type="evidence" value="ECO:0007669"/>
    <property type="project" value="TreeGrafter"/>
</dbReference>
<dbReference type="Gene3D" id="3.30.70.1430">
    <property type="entry name" value="Multidrug efflux transporter AcrB pore domain"/>
    <property type="match status" value="2"/>
</dbReference>
<dbReference type="Gene3D" id="3.30.70.1440">
    <property type="entry name" value="Multidrug efflux transporter AcrB pore domain"/>
    <property type="match status" value="2"/>
</dbReference>
<dbReference type="InterPro" id="IPR027463">
    <property type="entry name" value="AcrB_DN_DC_subdom"/>
</dbReference>
<dbReference type="InterPro" id="IPR001036">
    <property type="entry name" value="Acrflvin-R"/>
</dbReference>
<dbReference type="SUPFAM" id="SSF82866">
    <property type="entry name" value="Multidrug efflux transporter AcrB transmembrane domain"/>
    <property type="match status" value="2"/>
</dbReference>
<accession>A0A225EAZ9</accession>
<evidence type="ECO:0000313" key="3">
    <source>
        <dbReference type="Proteomes" id="UP000214646"/>
    </source>
</evidence>
<dbReference type="RefSeq" id="WP_088251775.1">
    <property type="nucleotide sequence ID" value="NZ_NIDE01000001.1"/>
</dbReference>
<keyword evidence="1" id="KW-1133">Transmembrane helix</keyword>
<dbReference type="PANTHER" id="PTHR32063:SF8">
    <property type="entry name" value="CATION EFFLUX PROTEIN"/>
    <property type="match status" value="1"/>
</dbReference>
<feature type="transmembrane region" description="Helical" evidence="1">
    <location>
        <begin position="431"/>
        <end position="450"/>
    </location>
</feature>
<dbReference type="PRINTS" id="PR00702">
    <property type="entry name" value="ACRIFLAVINRP"/>
</dbReference>
<keyword evidence="1" id="KW-0812">Transmembrane</keyword>